<gene>
    <name evidence="3" type="ORF">PBV87_10645</name>
</gene>
<dbReference type="Pfam" id="PF01408">
    <property type="entry name" value="GFO_IDH_MocA"/>
    <property type="match status" value="1"/>
</dbReference>
<accession>A0AA42DN27</accession>
<dbReference type="Gene3D" id="3.40.50.720">
    <property type="entry name" value="NAD(P)-binding Rossmann-like Domain"/>
    <property type="match status" value="1"/>
</dbReference>
<dbReference type="Gene3D" id="3.30.360.10">
    <property type="entry name" value="Dihydrodipicolinate Reductase, domain 2"/>
    <property type="match status" value="1"/>
</dbReference>
<organism evidence="3 4">
    <name type="scientific">Holtiella tumoricola</name>
    <dbReference type="NCBI Taxonomy" id="3018743"/>
    <lineage>
        <taxon>Bacteria</taxon>
        <taxon>Bacillati</taxon>
        <taxon>Bacillota</taxon>
        <taxon>Clostridia</taxon>
        <taxon>Lachnospirales</taxon>
        <taxon>Cellulosilyticaceae</taxon>
        <taxon>Holtiella</taxon>
    </lineage>
</organism>
<comment type="caution">
    <text evidence="3">The sequence shown here is derived from an EMBL/GenBank/DDBJ whole genome shotgun (WGS) entry which is preliminary data.</text>
</comment>
<dbReference type="InterPro" id="IPR000683">
    <property type="entry name" value="Gfo/Idh/MocA-like_OxRdtase_N"/>
</dbReference>
<keyword evidence="4" id="KW-1185">Reference proteome</keyword>
<dbReference type="InterPro" id="IPR055170">
    <property type="entry name" value="GFO_IDH_MocA-like_dom"/>
</dbReference>
<dbReference type="InterPro" id="IPR036291">
    <property type="entry name" value="NAD(P)-bd_dom_sf"/>
</dbReference>
<evidence type="ECO:0000259" key="1">
    <source>
        <dbReference type="Pfam" id="PF01408"/>
    </source>
</evidence>
<dbReference type="SUPFAM" id="SSF55347">
    <property type="entry name" value="Glyceraldehyde-3-phosphate dehydrogenase-like, C-terminal domain"/>
    <property type="match status" value="1"/>
</dbReference>
<dbReference type="Proteomes" id="UP001169242">
    <property type="component" value="Unassembled WGS sequence"/>
</dbReference>
<dbReference type="InterPro" id="IPR051450">
    <property type="entry name" value="Gfo/Idh/MocA_Oxidoreductases"/>
</dbReference>
<dbReference type="RefSeq" id="WP_271012243.1">
    <property type="nucleotide sequence ID" value="NZ_JAQIFT010000043.1"/>
</dbReference>
<reference evidence="3" key="1">
    <citation type="journal article" date="2023" name="Int. J. Syst. Evol. Microbiol.">
        <title>&lt;i&gt;Holtiella tumoricola&lt;/i&gt; gen. nov. sp. nov., isolated from a human clinical sample.</title>
        <authorList>
            <person name="Allen-Vercoe E."/>
            <person name="Daigneault M.C."/>
            <person name="Vancuren S.J."/>
            <person name="Cochrane K."/>
            <person name="O'Neal L.L."/>
            <person name="Sankaranarayanan K."/>
            <person name="Lawson P.A."/>
        </authorList>
    </citation>
    <scope>NUCLEOTIDE SEQUENCE</scope>
    <source>
        <strain evidence="3">CC70A</strain>
    </source>
</reference>
<proteinExistence type="predicted"/>
<feature type="domain" description="GFO/IDH/MocA-like oxidoreductase" evidence="2">
    <location>
        <begin position="134"/>
        <end position="292"/>
    </location>
</feature>
<dbReference type="SUPFAM" id="SSF51735">
    <property type="entry name" value="NAD(P)-binding Rossmann-fold domains"/>
    <property type="match status" value="1"/>
</dbReference>
<dbReference type="GO" id="GO:0000166">
    <property type="term" value="F:nucleotide binding"/>
    <property type="evidence" value="ECO:0007669"/>
    <property type="project" value="InterPro"/>
</dbReference>
<name>A0AA42DN27_9FIRM</name>
<feature type="domain" description="Gfo/Idh/MocA-like oxidoreductase N-terminal" evidence="1">
    <location>
        <begin position="4"/>
        <end position="125"/>
    </location>
</feature>
<evidence type="ECO:0000313" key="3">
    <source>
        <dbReference type="EMBL" id="MDA3731937.1"/>
    </source>
</evidence>
<dbReference type="Pfam" id="PF22725">
    <property type="entry name" value="GFO_IDH_MocA_C3"/>
    <property type="match status" value="1"/>
</dbReference>
<sequence length="382" mass="42658">MKNIKFGVIGCGGRLRSLAAALNEYEEVTLKGVWDPSHGNAEQLLKHCNKDGEGIIYNSYEDILNDDEIEWVMIGSPNAFHAEQIIASFKAGKHVFSEKPIALSIEELLAIKEAHKASNKLFATGFTLRYATIYREAKKILESKVLGDIVSVNGSENVLPDHGSYIMKNWRRLKELSGPHILEKCVHDMDLLNWLIDSVPTHISAFGGNKMFVPANSHLYDKHPNLFNGWDTGLVDDYEQGNDNPFLSDKTIEDNVVAIMRFANDVQVQFQATTSNAIPERRLYFSCTEGTLIVELYSGKLVYKRLGDEEITEVDLVGGGHGDGDYYIIKELMESMVDGKAPVCSGEEGIRSAIVALGIDQAREEGQMLDMRPIWEQFGVRV</sequence>
<dbReference type="AlphaFoldDB" id="A0AA42DN27"/>
<dbReference type="EMBL" id="JAQIFT010000043">
    <property type="protein sequence ID" value="MDA3731937.1"/>
    <property type="molecule type" value="Genomic_DNA"/>
</dbReference>
<evidence type="ECO:0000313" key="4">
    <source>
        <dbReference type="Proteomes" id="UP001169242"/>
    </source>
</evidence>
<protein>
    <submittedName>
        <fullName evidence="3">Gfo/Idh/MocA family oxidoreductase</fullName>
    </submittedName>
</protein>
<dbReference type="PANTHER" id="PTHR43377">
    <property type="entry name" value="BILIVERDIN REDUCTASE A"/>
    <property type="match status" value="1"/>
</dbReference>
<evidence type="ECO:0000259" key="2">
    <source>
        <dbReference type="Pfam" id="PF22725"/>
    </source>
</evidence>
<dbReference type="PANTHER" id="PTHR43377:SF2">
    <property type="entry name" value="BINDING ROSSMANN FOLD OXIDOREDUCTASE, PUTATIVE (AFU_ORTHOLOGUE AFUA_4G00560)-RELATED"/>
    <property type="match status" value="1"/>
</dbReference>